<dbReference type="Proteomes" id="UP001620626">
    <property type="component" value="Unassembled WGS sequence"/>
</dbReference>
<comment type="caution">
    <text evidence="2">The sequence shown here is derived from an EMBL/GenBank/DDBJ whole genome shotgun (WGS) entry which is preliminary data.</text>
</comment>
<reference evidence="2 3" key="1">
    <citation type="submission" date="2024-10" db="EMBL/GenBank/DDBJ databases">
        <authorList>
            <person name="Kim D."/>
        </authorList>
    </citation>
    <scope>NUCLEOTIDE SEQUENCE [LARGE SCALE GENOMIC DNA]</scope>
    <source>
        <strain evidence="2">BH-2024</strain>
    </source>
</reference>
<feature type="region of interest" description="Disordered" evidence="1">
    <location>
        <begin position="74"/>
        <end position="96"/>
    </location>
</feature>
<proteinExistence type="predicted"/>
<dbReference type="AlphaFoldDB" id="A0ABD2M9S6"/>
<evidence type="ECO:0000313" key="2">
    <source>
        <dbReference type="EMBL" id="KAL3124265.1"/>
    </source>
</evidence>
<gene>
    <name evidence="2" type="ORF">niasHT_006653</name>
</gene>
<protein>
    <submittedName>
        <fullName evidence="2">Uncharacterized protein</fullName>
    </submittedName>
</protein>
<keyword evidence="3" id="KW-1185">Reference proteome</keyword>
<feature type="compositionally biased region" description="Polar residues" evidence="1">
    <location>
        <begin position="74"/>
        <end position="86"/>
    </location>
</feature>
<evidence type="ECO:0000256" key="1">
    <source>
        <dbReference type="SAM" id="MobiDB-lite"/>
    </source>
</evidence>
<sequence length="223" mass="25495">MAQMANGGNGYNESEDDKDSLYLPLLAHGANGDNESEDDKAETPCEEAPHIAYSDSEDGKTDLRNLFCQNAIQNEQQSVPDQQKPSSSKDSRIDQKKMTERVVDSDLLMKLLIVKGMQKLNNPSSSLQQLRKEMLRQHGPFDEPIWTKIFDYHNNNKFSILTGLLQFGRIFTEKFSIYAVKKIYLGLNVEMLWKNITIHIYMYDHPGEEMDALERFLKSAGLI</sequence>
<organism evidence="2 3">
    <name type="scientific">Heterodera trifolii</name>
    <dbReference type="NCBI Taxonomy" id="157864"/>
    <lineage>
        <taxon>Eukaryota</taxon>
        <taxon>Metazoa</taxon>
        <taxon>Ecdysozoa</taxon>
        <taxon>Nematoda</taxon>
        <taxon>Chromadorea</taxon>
        <taxon>Rhabditida</taxon>
        <taxon>Tylenchina</taxon>
        <taxon>Tylenchomorpha</taxon>
        <taxon>Tylenchoidea</taxon>
        <taxon>Heteroderidae</taxon>
        <taxon>Heteroderinae</taxon>
        <taxon>Heterodera</taxon>
    </lineage>
</organism>
<evidence type="ECO:0000313" key="3">
    <source>
        <dbReference type="Proteomes" id="UP001620626"/>
    </source>
</evidence>
<accession>A0ABD2M9S6</accession>
<dbReference type="EMBL" id="JBICBT010000077">
    <property type="protein sequence ID" value="KAL3124265.1"/>
    <property type="molecule type" value="Genomic_DNA"/>
</dbReference>
<feature type="region of interest" description="Disordered" evidence="1">
    <location>
        <begin position="1"/>
        <end position="59"/>
    </location>
</feature>
<name>A0ABD2M9S6_9BILA</name>
<feature type="compositionally biased region" description="Basic and acidic residues" evidence="1">
    <location>
        <begin position="87"/>
        <end position="96"/>
    </location>
</feature>